<dbReference type="AlphaFoldDB" id="A0AAD3H1K1"/>
<evidence type="ECO:0000256" key="10">
    <source>
        <dbReference type="SAM" id="Phobius"/>
    </source>
</evidence>
<keyword evidence="4 8" id="KW-0863">Zinc-finger</keyword>
<dbReference type="InterPro" id="IPR001841">
    <property type="entry name" value="Znf_RING"/>
</dbReference>
<evidence type="ECO:0000256" key="6">
    <source>
        <dbReference type="ARBA" id="ARBA00022989"/>
    </source>
</evidence>
<feature type="compositionally biased region" description="Polar residues" evidence="9">
    <location>
        <begin position="246"/>
        <end position="263"/>
    </location>
</feature>
<dbReference type="Pfam" id="PF13639">
    <property type="entry name" value="zf-RING_2"/>
    <property type="match status" value="1"/>
</dbReference>
<evidence type="ECO:0000313" key="13">
    <source>
        <dbReference type="Proteomes" id="UP001054902"/>
    </source>
</evidence>
<proteinExistence type="predicted"/>
<dbReference type="EMBL" id="BLLK01000022">
    <property type="protein sequence ID" value="GFH47192.1"/>
    <property type="molecule type" value="Genomic_DNA"/>
</dbReference>
<feature type="transmembrane region" description="Helical" evidence="10">
    <location>
        <begin position="440"/>
        <end position="464"/>
    </location>
</feature>
<feature type="compositionally biased region" description="Low complexity" evidence="9">
    <location>
        <begin position="264"/>
        <end position="286"/>
    </location>
</feature>
<keyword evidence="5" id="KW-0862">Zinc</keyword>
<feature type="transmembrane region" description="Helical" evidence="10">
    <location>
        <begin position="565"/>
        <end position="590"/>
    </location>
</feature>
<keyword evidence="3" id="KW-0479">Metal-binding</keyword>
<keyword evidence="13" id="KW-1185">Reference proteome</keyword>
<name>A0AAD3H1K1_9STRA</name>
<sequence>MTKEKYSNKPTSGQITEKQMSISSQNSIEDDQCETSISQQEQEPEDSHVGQNHTKEASSRDAEINYDDTSVQSLSTSASHETFHTVGELGHLLPDEEDKKEIDTFVECEKDFDGGKFYTSSKKRRMKNGYHSYQIQTQQDSDILRTVNEDDELYQQSSEHSLHEEGPISGDRNSSVNSTPCSPTRNELRQRHVSTPDGNIISNRVRSYTSPDSSFNRQAGFLDRHSQPRSELISFNSFRRWLASHSPSLGSRTSRAAQIAQTQNESIESSNLETSSASSSNMNNNGRSGGQHNVMYPQTIQEESEHITPIRQRANSEPERSRWMNFYRERHILTAGIDPTSPRAFDIISSVDSLESGGNSLPVDRISNITSTSSSERTRRANLMTRTGSRVNPTRDAHEIELQDRTHSGQIELSTRNITDVNDDPYREARRNWVRITRRFHVLLIVVGTIFSFILLSIMVTWVVLMSAYVVSIDDVCDLPLKPYFWLATVQMLLDVFRKEIMKQVFRFDPNRQEHQTIPTRVVCYNIAYITYALLVLRMGVLNIFSSGDSECPHTAKKLFNTTRVFVCMTMAAWFVVLFGYLIPFTIVAFQLTRNGYSPATELNDDERQRFGVFPLPNRNRAPSNCIEKLHTIEFSDFREDFPRECCICMSDFSTREKIVVTECEHVFHYGCCDEWMKQARTCPVCRTDIPESLGIDNDANNEESSNNARYYGRGFLFARAPFRSNQFHDDLVTLVSLLRENNVRR</sequence>
<feature type="region of interest" description="Disordered" evidence="9">
    <location>
        <begin position="1"/>
        <end position="69"/>
    </location>
</feature>
<dbReference type="InterPro" id="IPR013083">
    <property type="entry name" value="Znf_RING/FYVE/PHD"/>
</dbReference>
<feature type="transmembrane region" description="Helical" evidence="10">
    <location>
        <begin position="522"/>
        <end position="545"/>
    </location>
</feature>
<keyword evidence="6 10" id="KW-1133">Transmembrane helix</keyword>
<evidence type="ECO:0000313" key="12">
    <source>
        <dbReference type="EMBL" id="GFH47192.1"/>
    </source>
</evidence>
<dbReference type="SUPFAM" id="SSF57850">
    <property type="entry name" value="RING/U-box"/>
    <property type="match status" value="1"/>
</dbReference>
<feature type="compositionally biased region" description="Polar residues" evidence="9">
    <location>
        <begin position="171"/>
        <end position="185"/>
    </location>
</feature>
<dbReference type="PROSITE" id="PS50089">
    <property type="entry name" value="ZF_RING_2"/>
    <property type="match status" value="1"/>
</dbReference>
<evidence type="ECO:0000256" key="9">
    <source>
        <dbReference type="SAM" id="MobiDB-lite"/>
    </source>
</evidence>
<evidence type="ECO:0000256" key="3">
    <source>
        <dbReference type="ARBA" id="ARBA00022723"/>
    </source>
</evidence>
<feature type="compositionally biased region" description="Basic and acidic residues" evidence="9">
    <location>
        <begin position="45"/>
        <end position="63"/>
    </location>
</feature>
<dbReference type="PANTHER" id="PTHR46539:SF1">
    <property type="entry name" value="E3 UBIQUITIN-PROTEIN LIGASE ATL42"/>
    <property type="match status" value="1"/>
</dbReference>
<comment type="caution">
    <text evidence="12">The sequence shown here is derived from an EMBL/GenBank/DDBJ whole genome shotgun (WGS) entry which is preliminary data.</text>
</comment>
<keyword evidence="7 10" id="KW-0472">Membrane</keyword>
<organism evidence="12 13">
    <name type="scientific">Chaetoceros tenuissimus</name>
    <dbReference type="NCBI Taxonomy" id="426638"/>
    <lineage>
        <taxon>Eukaryota</taxon>
        <taxon>Sar</taxon>
        <taxon>Stramenopiles</taxon>
        <taxon>Ochrophyta</taxon>
        <taxon>Bacillariophyta</taxon>
        <taxon>Coscinodiscophyceae</taxon>
        <taxon>Chaetocerotophycidae</taxon>
        <taxon>Chaetocerotales</taxon>
        <taxon>Chaetocerotaceae</taxon>
        <taxon>Chaetoceros</taxon>
    </lineage>
</organism>
<evidence type="ECO:0000256" key="1">
    <source>
        <dbReference type="ARBA" id="ARBA00004370"/>
    </source>
</evidence>
<evidence type="ECO:0000256" key="8">
    <source>
        <dbReference type="PROSITE-ProRule" id="PRU00175"/>
    </source>
</evidence>
<feature type="domain" description="RING-type" evidence="11">
    <location>
        <begin position="646"/>
        <end position="687"/>
    </location>
</feature>
<evidence type="ECO:0000256" key="7">
    <source>
        <dbReference type="ARBA" id="ARBA00023136"/>
    </source>
</evidence>
<evidence type="ECO:0000259" key="11">
    <source>
        <dbReference type="PROSITE" id="PS50089"/>
    </source>
</evidence>
<evidence type="ECO:0000256" key="5">
    <source>
        <dbReference type="ARBA" id="ARBA00022833"/>
    </source>
</evidence>
<evidence type="ECO:0000256" key="2">
    <source>
        <dbReference type="ARBA" id="ARBA00022692"/>
    </source>
</evidence>
<feature type="compositionally biased region" description="Polar residues" evidence="9">
    <location>
        <begin position="196"/>
        <end position="217"/>
    </location>
</feature>
<keyword evidence="2 10" id="KW-0812">Transmembrane</keyword>
<accession>A0AAD3H1K1</accession>
<dbReference type="GO" id="GO:0016020">
    <property type="term" value="C:membrane"/>
    <property type="evidence" value="ECO:0007669"/>
    <property type="project" value="UniProtKB-SubCell"/>
</dbReference>
<dbReference type="SMART" id="SM00184">
    <property type="entry name" value="RING"/>
    <property type="match status" value="1"/>
</dbReference>
<dbReference type="Proteomes" id="UP001054902">
    <property type="component" value="Unassembled WGS sequence"/>
</dbReference>
<feature type="region of interest" description="Disordered" evidence="9">
    <location>
        <begin position="152"/>
        <end position="222"/>
    </location>
</feature>
<feature type="region of interest" description="Disordered" evidence="9">
    <location>
        <begin position="246"/>
        <end position="293"/>
    </location>
</feature>
<gene>
    <name evidence="12" type="ORF">CTEN210_03667</name>
</gene>
<reference evidence="12 13" key="1">
    <citation type="journal article" date="2021" name="Sci. Rep.">
        <title>The genome of the diatom Chaetoceros tenuissimus carries an ancient integrated fragment of an extant virus.</title>
        <authorList>
            <person name="Hongo Y."/>
            <person name="Kimura K."/>
            <person name="Takaki Y."/>
            <person name="Yoshida Y."/>
            <person name="Baba S."/>
            <person name="Kobayashi G."/>
            <person name="Nagasaki K."/>
            <person name="Hano T."/>
            <person name="Tomaru Y."/>
        </authorList>
    </citation>
    <scope>NUCLEOTIDE SEQUENCE [LARGE SCALE GENOMIC DNA]</scope>
    <source>
        <strain evidence="12 13">NIES-3715</strain>
    </source>
</reference>
<feature type="compositionally biased region" description="Polar residues" evidence="9">
    <location>
        <begin position="8"/>
        <end position="27"/>
    </location>
</feature>
<dbReference type="GO" id="GO:0008270">
    <property type="term" value="F:zinc ion binding"/>
    <property type="evidence" value="ECO:0007669"/>
    <property type="project" value="UniProtKB-KW"/>
</dbReference>
<protein>
    <submittedName>
        <fullName evidence="12">E3 ubiquitin-protein ligase RNF128</fullName>
    </submittedName>
</protein>
<evidence type="ECO:0000256" key="4">
    <source>
        <dbReference type="ARBA" id="ARBA00022771"/>
    </source>
</evidence>
<dbReference type="Gene3D" id="3.30.40.10">
    <property type="entry name" value="Zinc/RING finger domain, C3HC4 (zinc finger)"/>
    <property type="match status" value="1"/>
</dbReference>
<comment type="subcellular location">
    <subcellularLocation>
        <location evidence="1">Membrane</location>
    </subcellularLocation>
</comment>
<dbReference type="PANTHER" id="PTHR46539">
    <property type="entry name" value="E3 UBIQUITIN-PROTEIN LIGASE ATL42"/>
    <property type="match status" value="1"/>
</dbReference>